<reference evidence="2" key="1">
    <citation type="journal article" date="2011" name="Nature">
        <title>Genome sequence and analysis of the tuber crop potato.</title>
        <authorList>
            <consortium name="The Potato Genome Sequencing Consortium"/>
        </authorList>
    </citation>
    <scope>NUCLEOTIDE SEQUENCE [LARGE SCALE GENOMIC DNA]</scope>
    <source>
        <strain evidence="2">cv. DM1-3 516 R44</strain>
    </source>
</reference>
<dbReference type="Proteomes" id="UP000011115">
    <property type="component" value="Unassembled WGS sequence"/>
</dbReference>
<dbReference type="AlphaFoldDB" id="M1BWQ4"/>
<dbReference type="Gramene" id="PGSC0003DMT400054687">
    <property type="protein sequence ID" value="PGSC0003DMT400054687"/>
    <property type="gene ID" value="PGSC0003DMG400021230"/>
</dbReference>
<proteinExistence type="predicted"/>
<reference evidence="1" key="2">
    <citation type="submission" date="2015-06" db="UniProtKB">
        <authorList>
            <consortium name="EnsemblPlants"/>
        </authorList>
    </citation>
    <scope>IDENTIFICATION</scope>
    <source>
        <strain evidence="1">DM1-3 516 R44</strain>
    </source>
</reference>
<evidence type="ECO:0000313" key="1">
    <source>
        <dbReference type="EnsemblPlants" id="PGSC0003DMT400054687"/>
    </source>
</evidence>
<dbReference type="PaxDb" id="4113-PGSC0003DMT400054687"/>
<evidence type="ECO:0000313" key="2">
    <source>
        <dbReference type="Proteomes" id="UP000011115"/>
    </source>
</evidence>
<dbReference type="HOGENOM" id="CLU_3110182_0_0_1"/>
<name>M1BWQ4_SOLTU</name>
<organism evidence="1 2">
    <name type="scientific">Solanum tuberosum</name>
    <name type="common">Potato</name>
    <dbReference type="NCBI Taxonomy" id="4113"/>
    <lineage>
        <taxon>Eukaryota</taxon>
        <taxon>Viridiplantae</taxon>
        <taxon>Streptophyta</taxon>
        <taxon>Embryophyta</taxon>
        <taxon>Tracheophyta</taxon>
        <taxon>Spermatophyta</taxon>
        <taxon>Magnoliopsida</taxon>
        <taxon>eudicotyledons</taxon>
        <taxon>Gunneridae</taxon>
        <taxon>Pentapetalae</taxon>
        <taxon>asterids</taxon>
        <taxon>lamiids</taxon>
        <taxon>Solanales</taxon>
        <taxon>Solanaceae</taxon>
        <taxon>Solanoideae</taxon>
        <taxon>Solaneae</taxon>
        <taxon>Solanum</taxon>
    </lineage>
</organism>
<dbReference type="EnsemblPlants" id="PGSC0003DMT400054687">
    <property type="protein sequence ID" value="PGSC0003DMT400054687"/>
    <property type="gene ID" value="PGSC0003DMG400021230"/>
</dbReference>
<keyword evidence="2" id="KW-1185">Reference proteome</keyword>
<dbReference type="InParanoid" id="M1BWQ4"/>
<sequence length="51" mass="5764">MIYSFARLLAQVTQLIHTTFLLLKISAIKTTPPAANHDKKAHLPQHLRNSN</sequence>
<accession>M1BWQ4</accession>
<protein>
    <submittedName>
        <fullName evidence="1">Uncharacterized protein</fullName>
    </submittedName>
</protein>